<organism evidence="2 3">
    <name type="scientific">Emiliania huxleyi (strain CCMP1516)</name>
    <dbReference type="NCBI Taxonomy" id="280463"/>
    <lineage>
        <taxon>Eukaryota</taxon>
        <taxon>Haptista</taxon>
        <taxon>Haptophyta</taxon>
        <taxon>Prymnesiophyceae</taxon>
        <taxon>Isochrysidales</taxon>
        <taxon>Noelaerhabdaceae</taxon>
        <taxon>Emiliania</taxon>
    </lineage>
</organism>
<feature type="compositionally biased region" description="Low complexity" evidence="1">
    <location>
        <begin position="45"/>
        <end position="58"/>
    </location>
</feature>
<dbReference type="RefSeq" id="XP_005782889.1">
    <property type="nucleotide sequence ID" value="XM_005782832.1"/>
</dbReference>
<dbReference type="Proteomes" id="UP000013827">
    <property type="component" value="Unassembled WGS sequence"/>
</dbReference>
<dbReference type="KEGG" id="ehx:EMIHUDRAFT_211654"/>
<dbReference type="EnsemblProtists" id="EOD30460">
    <property type="protein sequence ID" value="EOD30460"/>
    <property type="gene ID" value="EMIHUDRAFT_232792"/>
</dbReference>
<protein>
    <submittedName>
        <fullName evidence="2">Uncharacterized protein</fullName>
    </submittedName>
</protein>
<evidence type="ECO:0000256" key="1">
    <source>
        <dbReference type="SAM" id="MobiDB-lite"/>
    </source>
</evidence>
<evidence type="ECO:0000313" key="3">
    <source>
        <dbReference type="Proteomes" id="UP000013827"/>
    </source>
</evidence>
<dbReference type="RefSeq" id="XP_005767865.1">
    <property type="nucleotide sequence ID" value="XM_005767808.1"/>
</dbReference>
<reference evidence="3" key="1">
    <citation type="journal article" date="2013" name="Nature">
        <title>Pan genome of the phytoplankton Emiliania underpins its global distribution.</title>
        <authorList>
            <person name="Read B.A."/>
            <person name="Kegel J."/>
            <person name="Klute M.J."/>
            <person name="Kuo A."/>
            <person name="Lefebvre S.C."/>
            <person name="Maumus F."/>
            <person name="Mayer C."/>
            <person name="Miller J."/>
            <person name="Monier A."/>
            <person name="Salamov A."/>
            <person name="Young J."/>
            <person name="Aguilar M."/>
            <person name="Claverie J.M."/>
            <person name="Frickenhaus S."/>
            <person name="Gonzalez K."/>
            <person name="Herman E.K."/>
            <person name="Lin Y.C."/>
            <person name="Napier J."/>
            <person name="Ogata H."/>
            <person name="Sarno A.F."/>
            <person name="Shmutz J."/>
            <person name="Schroeder D."/>
            <person name="de Vargas C."/>
            <person name="Verret F."/>
            <person name="von Dassow P."/>
            <person name="Valentin K."/>
            <person name="Van de Peer Y."/>
            <person name="Wheeler G."/>
            <person name="Dacks J.B."/>
            <person name="Delwiche C.F."/>
            <person name="Dyhrman S.T."/>
            <person name="Glockner G."/>
            <person name="John U."/>
            <person name="Richards T."/>
            <person name="Worden A.Z."/>
            <person name="Zhang X."/>
            <person name="Grigoriev I.V."/>
            <person name="Allen A.E."/>
            <person name="Bidle K."/>
            <person name="Borodovsky M."/>
            <person name="Bowler C."/>
            <person name="Brownlee C."/>
            <person name="Cock J.M."/>
            <person name="Elias M."/>
            <person name="Gladyshev V.N."/>
            <person name="Groth M."/>
            <person name="Guda C."/>
            <person name="Hadaegh A."/>
            <person name="Iglesias-Rodriguez M.D."/>
            <person name="Jenkins J."/>
            <person name="Jones B.M."/>
            <person name="Lawson T."/>
            <person name="Leese F."/>
            <person name="Lindquist E."/>
            <person name="Lobanov A."/>
            <person name="Lomsadze A."/>
            <person name="Malik S.B."/>
            <person name="Marsh M.E."/>
            <person name="Mackinder L."/>
            <person name="Mock T."/>
            <person name="Mueller-Roeber B."/>
            <person name="Pagarete A."/>
            <person name="Parker M."/>
            <person name="Probert I."/>
            <person name="Quesneville H."/>
            <person name="Raines C."/>
            <person name="Rensing S.A."/>
            <person name="Riano-Pachon D.M."/>
            <person name="Richier S."/>
            <person name="Rokitta S."/>
            <person name="Shiraiwa Y."/>
            <person name="Soanes D.M."/>
            <person name="van der Giezen M."/>
            <person name="Wahlund T.M."/>
            <person name="Williams B."/>
            <person name="Wilson W."/>
            <person name="Wolfe G."/>
            <person name="Wurch L.L."/>
        </authorList>
    </citation>
    <scope>NUCLEOTIDE SEQUENCE</scope>
</reference>
<name>A0A0D3K3X5_EMIH1</name>
<keyword evidence="3" id="KW-1185">Reference proteome</keyword>
<dbReference type="EnsemblProtists" id="EOD15436">
    <property type="protein sequence ID" value="EOD15436"/>
    <property type="gene ID" value="EMIHUDRAFT_211654"/>
</dbReference>
<dbReference type="HOGENOM" id="CLU_2325136_0_0_1"/>
<dbReference type="PaxDb" id="2903-EOD15436"/>
<sequence length="99" mass="10534">MLGDTILSECSTPPQTRLAHKPPPAPLREHRLAWRMDGPLPDLVPAPASAPAASSTAAGHLASQRVLRPRLSNWEPASRTRSSLLSHSVSHDSLAECSG</sequence>
<feature type="compositionally biased region" description="Low complexity" evidence="1">
    <location>
        <begin position="79"/>
        <end position="88"/>
    </location>
</feature>
<evidence type="ECO:0000313" key="2">
    <source>
        <dbReference type="EnsemblProtists" id="EOD30460"/>
    </source>
</evidence>
<dbReference type="AlphaFoldDB" id="A0A0D3K3X5"/>
<proteinExistence type="predicted"/>
<feature type="region of interest" description="Disordered" evidence="1">
    <location>
        <begin position="71"/>
        <end position="99"/>
    </location>
</feature>
<feature type="compositionally biased region" description="Basic and acidic residues" evidence="1">
    <location>
        <begin position="89"/>
        <end position="99"/>
    </location>
</feature>
<accession>A0A0D3K3X5</accession>
<dbReference type="KEGG" id="ehx:EMIHUDRAFT_232792"/>
<reference evidence="2" key="2">
    <citation type="submission" date="2024-10" db="UniProtKB">
        <authorList>
            <consortium name="EnsemblProtists"/>
        </authorList>
    </citation>
    <scope>IDENTIFICATION</scope>
</reference>
<dbReference type="GeneID" id="17275733"/>
<feature type="region of interest" description="Disordered" evidence="1">
    <location>
        <begin position="43"/>
        <end position="62"/>
    </location>
</feature>
<dbReference type="GeneID" id="17261586"/>
<feature type="region of interest" description="Disordered" evidence="1">
    <location>
        <begin position="1"/>
        <end position="25"/>
    </location>
</feature>